<feature type="domain" description="Glycerol-3-phosphate acyltransferase RAM2/GPAT1-8 HAD-like" evidence="11">
    <location>
        <begin position="1"/>
        <end position="83"/>
    </location>
</feature>
<keyword evidence="7" id="KW-0472">Membrane</keyword>
<evidence type="ECO:0000256" key="4">
    <source>
        <dbReference type="ARBA" id="ARBA00022679"/>
    </source>
</evidence>
<comment type="subcellular location">
    <subcellularLocation>
        <location evidence="1">Membrane</location>
    </subcellularLocation>
</comment>
<keyword evidence="10" id="KW-0012">Acyltransferase</keyword>
<evidence type="ECO:0000256" key="6">
    <source>
        <dbReference type="ARBA" id="ARBA00022989"/>
    </source>
</evidence>
<sequence>MKVSDIKSVARAVLPKFYSSYLHPETWRVFSSCGKRCVLKANPRVMVEPFLKDYLGADMVIGTEIDVFKGRATGLVKNPGILVG</sequence>
<evidence type="ECO:0000313" key="12">
    <source>
        <dbReference type="EMBL" id="KAE8694155.1"/>
    </source>
</evidence>
<dbReference type="Proteomes" id="UP000436088">
    <property type="component" value="Unassembled WGS sequence"/>
</dbReference>
<keyword evidence="8" id="KW-0594">Phospholipid biosynthesis</keyword>
<proteinExistence type="inferred from homology"/>
<reference evidence="12" key="1">
    <citation type="submission" date="2019-09" db="EMBL/GenBank/DDBJ databases">
        <title>Draft genome information of white flower Hibiscus syriacus.</title>
        <authorList>
            <person name="Kim Y.-M."/>
        </authorList>
    </citation>
    <scope>NUCLEOTIDE SEQUENCE [LARGE SCALE GENOMIC DNA]</scope>
    <source>
        <strain evidence="12">YM2019G1</strain>
    </source>
</reference>
<keyword evidence="4" id="KW-0808">Transferase</keyword>
<evidence type="ECO:0000256" key="8">
    <source>
        <dbReference type="ARBA" id="ARBA00023209"/>
    </source>
</evidence>
<dbReference type="GO" id="GO:0008654">
    <property type="term" value="P:phospholipid biosynthetic process"/>
    <property type="evidence" value="ECO:0007669"/>
    <property type="project" value="UniProtKB-KW"/>
</dbReference>
<evidence type="ECO:0000256" key="1">
    <source>
        <dbReference type="ARBA" id="ARBA00004370"/>
    </source>
</evidence>
<evidence type="ECO:0000256" key="2">
    <source>
        <dbReference type="ARBA" id="ARBA00007937"/>
    </source>
</evidence>
<name>A0A6A2ZTF9_HIBSY</name>
<comment type="caution">
    <text evidence="12">The sequence shown here is derived from an EMBL/GenBank/DDBJ whole genome shotgun (WGS) entry which is preliminary data.</text>
</comment>
<comment type="similarity">
    <text evidence="2">Belongs to the GPAT/DAPAT family.</text>
</comment>
<organism evidence="12 13">
    <name type="scientific">Hibiscus syriacus</name>
    <name type="common">Rose of Sharon</name>
    <dbReference type="NCBI Taxonomy" id="106335"/>
    <lineage>
        <taxon>Eukaryota</taxon>
        <taxon>Viridiplantae</taxon>
        <taxon>Streptophyta</taxon>
        <taxon>Embryophyta</taxon>
        <taxon>Tracheophyta</taxon>
        <taxon>Spermatophyta</taxon>
        <taxon>Magnoliopsida</taxon>
        <taxon>eudicotyledons</taxon>
        <taxon>Gunneridae</taxon>
        <taxon>Pentapetalae</taxon>
        <taxon>rosids</taxon>
        <taxon>malvids</taxon>
        <taxon>Malvales</taxon>
        <taxon>Malvaceae</taxon>
        <taxon>Malvoideae</taxon>
        <taxon>Hibiscus</taxon>
    </lineage>
</organism>
<dbReference type="PANTHER" id="PTHR15486:SF91">
    <property type="entry name" value="PHOSPHOLIPID_GLYCEROL ACYLTRANSFERASE DOMAIN-CONTAINING PROTEIN"/>
    <property type="match status" value="1"/>
</dbReference>
<dbReference type="InterPro" id="IPR056462">
    <property type="entry name" value="HAD_RAM2/GPAT1-8"/>
</dbReference>
<gene>
    <name evidence="12" type="ORF">F3Y22_tig00110788pilonHSYRG00543</name>
</gene>
<dbReference type="Pfam" id="PF23270">
    <property type="entry name" value="HAD_RAM2_N"/>
    <property type="match status" value="1"/>
</dbReference>
<dbReference type="PANTHER" id="PTHR15486">
    <property type="entry name" value="ANCIENT UBIQUITOUS PROTEIN"/>
    <property type="match status" value="1"/>
</dbReference>
<dbReference type="GO" id="GO:0016020">
    <property type="term" value="C:membrane"/>
    <property type="evidence" value="ECO:0007669"/>
    <property type="project" value="UniProtKB-SubCell"/>
</dbReference>
<evidence type="ECO:0000256" key="7">
    <source>
        <dbReference type="ARBA" id="ARBA00023136"/>
    </source>
</evidence>
<evidence type="ECO:0000256" key="5">
    <source>
        <dbReference type="ARBA" id="ARBA00022692"/>
    </source>
</evidence>
<keyword evidence="5" id="KW-0812">Transmembrane</keyword>
<keyword evidence="3" id="KW-0444">Lipid biosynthesis</keyword>
<evidence type="ECO:0000313" key="13">
    <source>
        <dbReference type="Proteomes" id="UP000436088"/>
    </source>
</evidence>
<keyword evidence="9" id="KW-1208">Phospholipid metabolism</keyword>
<evidence type="ECO:0000259" key="11">
    <source>
        <dbReference type="Pfam" id="PF23270"/>
    </source>
</evidence>
<keyword evidence="8" id="KW-0443">Lipid metabolism</keyword>
<protein>
    <recommendedName>
        <fullName evidence="11">Glycerol-3-phosphate acyltransferase RAM2/GPAT1-8 HAD-like domain-containing protein</fullName>
    </recommendedName>
</protein>
<keyword evidence="13" id="KW-1185">Reference proteome</keyword>
<dbReference type="GO" id="GO:0016791">
    <property type="term" value="F:phosphatase activity"/>
    <property type="evidence" value="ECO:0007669"/>
    <property type="project" value="TreeGrafter"/>
</dbReference>
<evidence type="ECO:0000256" key="9">
    <source>
        <dbReference type="ARBA" id="ARBA00023264"/>
    </source>
</evidence>
<dbReference type="AlphaFoldDB" id="A0A6A2ZTF9"/>
<keyword evidence="6" id="KW-1133">Transmembrane helix</keyword>
<dbReference type="GO" id="GO:0010143">
    <property type="term" value="P:cutin biosynthetic process"/>
    <property type="evidence" value="ECO:0007669"/>
    <property type="project" value="TreeGrafter"/>
</dbReference>
<evidence type="ECO:0000256" key="10">
    <source>
        <dbReference type="ARBA" id="ARBA00023315"/>
    </source>
</evidence>
<dbReference type="GO" id="GO:0090447">
    <property type="term" value="F:glycerol-3-phosphate 2-O-acyltransferase activity"/>
    <property type="evidence" value="ECO:0007669"/>
    <property type="project" value="TreeGrafter"/>
</dbReference>
<dbReference type="EMBL" id="VEPZ02001112">
    <property type="protein sequence ID" value="KAE8694155.1"/>
    <property type="molecule type" value="Genomic_DNA"/>
</dbReference>
<evidence type="ECO:0000256" key="3">
    <source>
        <dbReference type="ARBA" id="ARBA00022516"/>
    </source>
</evidence>
<accession>A0A6A2ZTF9</accession>